<keyword evidence="2" id="KW-0378">Hydrolase</keyword>
<keyword evidence="2" id="KW-0540">Nuclease</keyword>
<evidence type="ECO:0000313" key="3">
    <source>
        <dbReference type="Proteomes" id="UP000753908"/>
    </source>
</evidence>
<dbReference type="InterPro" id="IPR002711">
    <property type="entry name" value="HNH"/>
</dbReference>
<dbReference type="SMART" id="SM00507">
    <property type="entry name" value="HNHc"/>
    <property type="match status" value="1"/>
</dbReference>
<evidence type="ECO:0000259" key="1">
    <source>
        <dbReference type="SMART" id="SM00507"/>
    </source>
</evidence>
<dbReference type="Pfam" id="PF01844">
    <property type="entry name" value="HNH"/>
    <property type="match status" value="1"/>
</dbReference>
<dbReference type="InterPro" id="IPR003615">
    <property type="entry name" value="HNH_nuc"/>
</dbReference>
<organism evidence="2 3">
    <name type="scientific">Symplocastrum torsivum CPER-KK1</name>
    <dbReference type="NCBI Taxonomy" id="450513"/>
    <lineage>
        <taxon>Bacteria</taxon>
        <taxon>Bacillati</taxon>
        <taxon>Cyanobacteriota</taxon>
        <taxon>Cyanophyceae</taxon>
        <taxon>Oscillatoriophycideae</taxon>
        <taxon>Oscillatoriales</taxon>
        <taxon>Microcoleaceae</taxon>
        <taxon>Symplocastrum</taxon>
    </lineage>
</organism>
<dbReference type="GO" id="GO:0004519">
    <property type="term" value="F:endonuclease activity"/>
    <property type="evidence" value="ECO:0007669"/>
    <property type="project" value="UniProtKB-KW"/>
</dbReference>
<dbReference type="Proteomes" id="UP000753908">
    <property type="component" value="Unassembled WGS sequence"/>
</dbReference>
<dbReference type="EMBL" id="JAHHIF010000010">
    <property type="protein sequence ID" value="MBW4544641.1"/>
    <property type="molecule type" value="Genomic_DNA"/>
</dbReference>
<protein>
    <submittedName>
        <fullName evidence="2">HNH endonuclease</fullName>
    </submittedName>
</protein>
<dbReference type="GO" id="GO:0008270">
    <property type="term" value="F:zinc ion binding"/>
    <property type="evidence" value="ECO:0007669"/>
    <property type="project" value="InterPro"/>
</dbReference>
<comment type="caution">
    <text evidence="2">The sequence shown here is derived from an EMBL/GenBank/DDBJ whole genome shotgun (WGS) entry which is preliminary data.</text>
</comment>
<reference evidence="2" key="2">
    <citation type="journal article" date="2022" name="Microbiol. Resour. Announc.">
        <title>Metagenome Sequencing to Explore Phylogenomics of Terrestrial Cyanobacteria.</title>
        <authorList>
            <person name="Ward R.D."/>
            <person name="Stajich J.E."/>
            <person name="Johansen J.R."/>
            <person name="Huntemann M."/>
            <person name="Clum A."/>
            <person name="Foster B."/>
            <person name="Foster B."/>
            <person name="Roux S."/>
            <person name="Palaniappan K."/>
            <person name="Varghese N."/>
            <person name="Mukherjee S."/>
            <person name="Reddy T.B.K."/>
            <person name="Daum C."/>
            <person name="Copeland A."/>
            <person name="Chen I.A."/>
            <person name="Ivanova N.N."/>
            <person name="Kyrpides N.C."/>
            <person name="Shapiro N."/>
            <person name="Eloe-Fadrosh E.A."/>
            <person name="Pietrasiak N."/>
        </authorList>
    </citation>
    <scope>NUCLEOTIDE SEQUENCE</scope>
    <source>
        <strain evidence="2">CPER-KK1</strain>
    </source>
</reference>
<dbReference type="AlphaFoldDB" id="A0A951PJB5"/>
<feature type="domain" description="HNH nuclease" evidence="1">
    <location>
        <begin position="175"/>
        <end position="226"/>
    </location>
</feature>
<keyword evidence="2" id="KW-0255">Endonuclease</keyword>
<reference evidence="2" key="1">
    <citation type="submission" date="2021-05" db="EMBL/GenBank/DDBJ databases">
        <authorList>
            <person name="Pietrasiak N."/>
            <person name="Ward R."/>
            <person name="Stajich J.E."/>
            <person name="Kurbessoian T."/>
        </authorList>
    </citation>
    <scope>NUCLEOTIDE SEQUENCE</scope>
    <source>
        <strain evidence="2">CPER-KK1</strain>
    </source>
</reference>
<dbReference type="CDD" id="cd00085">
    <property type="entry name" value="HNHc"/>
    <property type="match status" value="1"/>
</dbReference>
<dbReference type="GO" id="GO:0003676">
    <property type="term" value="F:nucleic acid binding"/>
    <property type="evidence" value="ECO:0007669"/>
    <property type="project" value="InterPro"/>
</dbReference>
<dbReference type="Gene3D" id="1.10.30.50">
    <property type="match status" value="1"/>
</dbReference>
<name>A0A951PJB5_9CYAN</name>
<sequence length="230" mass="26110">MIYELVSLFKSDKEVDDENGDKTLSLLKSIRKALRRVNDIHPSSLGLHPIVYIYSSNGHFRVSCFHAVIEFSRRLDQKRKLDIFTRHRANFELILMESDNIIQQIVRKVRQANKAIVPIVDYFDAILDELNKGVSPEDVLRNVVLQKKFSYLVLSVEQAEIQSSSFSKDTKSAAFIREAVKTAPCCSICGGLLHTKSIQIDHKIRKQDGGTGALENAQLSHPYCNSTYKN</sequence>
<proteinExistence type="predicted"/>
<gene>
    <name evidence="2" type="ORF">KME25_09390</name>
</gene>
<accession>A0A951PJB5</accession>
<evidence type="ECO:0000313" key="2">
    <source>
        <dbReference type="EMBL" id="MBW4544641.1"/>
    </source>
</evidence>